<keyword evidence="2" id="KW-1003">Cell membrane</keyword>
<feature type="transmembrane region" description="Helical" evidence="6">
    <location>
        <begin position="265"/>
        <end position="282"/>
    </location>
</feature>
<sequence length="746" mass="85088">MNTIAFLKQNKDRWWALPLILPVVLLPVLSAANTLTQLGDGIVALYYLPLFFLLTLMLFFGVGAIPGIVLSLFIRYYPQVGLFETVAGIFHFIIPLVLSWGGYRVFAPRRNMTAYGDIRLMAQRIFWQVLCPATLFLVLFQFAVYLGVYESRQSLAGLNPLNIHTLINYQALLVSGLTGVPLSYLIIRLIRHPRYFRALISQSRAQIDKKVTFIEFLVWLIILGGLLLLLLIPMNENSSIFTTNYTLSLLMPVMLWGAMRFGYRLTSLIWTPVLLVSIHYFYRYIPVNQGYDIQLAITSSSYLVFSFVVVYMSMLSTRQRAVNKRSRRLALLDPVVHMPNLRALLRDLARNPWSALCLLRIPELEVLGRNYGVLLRILYKQQLAQWVNGTLQPNERVYHLTGYDLAVRLNAESHQQRIETLDEHIKQFRFIWDGMPLQPQVGMSYCYVRSPVNHLYLVLGELGVIADLSLSTNHPENLQQRGAVHLQRSLKDKIAMMSRLQKALDNNEFTLLAQPVRGLRGDRYHEVLLRMPDADGVLLTPDRFLPVAQEFGLSSRVDLWVLERTLRFLAEHRDRLPGQRFAINLAPSTVCRVQFPLEVSRLLNKYAVEAWQLIFEVTECSTFGSAEQAMHTLRQLQKMGVRIAIDDFGTGYASYARLKSVDADILKIDGSFIRNIVSNSLDYQIVASICHLARMKKMLVVAEYVETEEIRSAVHALGIDYVQGYLIGRPEALESLLEAEASVADA</sequence>
<dbReference type="Pfam" id="PF00563">
    <property type="entry name" value="EAL"/>
    <property type="match status" value="1"/>
</dbReference>
<evidence type="ECO:0000313" key="8">
    <source>
        <dbReference type="EMBL" id="ADF63329.1"/>
    </source>
</evidence>
<dbReference type="EnsemblBacteria" id="ADF63329">
    <property type="protein sequence ID" value="ADF63329"/>
    <property type="gene ID" value="ECL_03795"/>
</dbReference>
<feature type="transmembrane region" description="Helical" evidence="6">
    <location>
        <begin position="294"/>
        <end position="315"/>
    </location>
</feature>
<dbReference type="GO" id="GO:0005886">
    <property type="term" value="C:plasma membrane"/>
    <property type="evidence" value="ECO:0007669"/>
    <property type="project" value="UniProtKB-SubCell"/>
</dbReference>
<keyword evidence="4 6" id="KW-1133">Transmembrane helix</keyword>
<evidence type="ECO:0000256" key="4">
    <source>
        <dbReference type="ARBA" id="ARBA00022989"/>
    </source>
</evidence>
<dbReference type="OrthoDB" id="5900110at2"/>
<gene>
    <name evidence="8" type="ordered locus">ECL_03795</name>
</gene>
<dbReference type="InterPro" id="IPR007895">
    <property type="entry name" value="MASE1"/>
</dbReference>
<feature type="transmembrane region" description="Helical" evidence="6">
    <location>
        <begin position="14"/>
        <end position="32"/>
    </location>
</feature>
<evidence type="ECO:0000256" key="5">
    <source>
        <dbReference type="ARBA" id="ARBA00023136"/>
    </source>
</evidence>
<feature type="transmembrane region" description="Helical" evidence="6">
    <location>
        <begin position="44"/>
        <end position="74"/>
    </location>
</feature>
<protein>
    <submittedName>
        <fullName evidence="8">Diguanylate cyclase/phosphodiesterase</fullName>
    </submittedName>
</protein>
<feature type="transmembrane region" description="Helical" evidence="6">
    <location>
        <begin position="211"/>
        <end position="232"/>
    </location>
</feature>
<dbReference type="PANTHER" id="PTHR33121">
    <property type="entry name" value="CYCLIC DI-GMP PHOSPHODIESTERASE PDEF"/>
    <property type="match status" value="1"/>
</dbReference>
<dbReference type="CDD" id="cd01948">
    <property type="entry name" value="EAL"/>
    <property type="match status" value="1"/>
</dbReference>
<dbReference type="Gene3D" id="3.20.20.450">
    <property type="entry name" value="EAL domain"/>
    <property type="match status" value="1"/>
</dbReference>
<dbReference type="GO" id="GO:0071111">
    <property type="term" value="F:cyclic-guanylate-specific phosphodiesterase activity"/>
    <property type="evidence" value="ECO:0007669"/>
    <property type="project" value="InterPro"/>
</dbReference>
<keyword evidence="9" id="KW-1185">Reference proteome</keyword>
<dbReference type="KEGG" id="enc:ECL_03795"/>
<evidence type="ECO:0000256" key="1">
    <source>
        <dbReference type="ARBA" id="ARBA00004651"/>
    </source>
</evidence>
<evidence type="ECO:0000256" key="6">
    <source>
        <dbReference type="SAM" id="Phobius"/>
    </source>
</evidence>
<feature type="transmembrane region" description="Helical" evidence="6">
    <location>
        <begin position="169"/>
        <end position="190"/>
    </location>
</feature>
<dbReference type="HOGENOM" id="CLU_023566_2_0_6"/>
<dbReference type="SUPFAM" id="SSF141868">
    <property type="entry name" value="EAL domain-like"/>
    <property type="match status" value="1"/>
</dbReference>
<dbReference type="InterPro" id="IPR035919">
    <property type="entry name" value="EAL_sf"/>
</dbReference>
<dbReference type="InterPro" id="IPR050706">
    <property type="entry name" value="Cyclic-di-GMP_PDE-like"/>
</dbReference>
<dbReference type="AlphaFoldDB" id="A0A0H3CP07"/>
<dbReference type="PROSITE" id="PS50883">
    <property type="entry name" value="EAL"/>
    <property type="match status" value="1"/>
</dbReference>
<keyword evidence="3 6" id="KW-0812">Transmembrane</keyword>
<feature type="transmembrane region" description="Helical" evidence="6">
    <location>
        <begin position="126"/>
        <end position="149"/>
    </location>
</feature>
<reference evidence="8 9" key="1">
    <citation type="journal article" date="2010" name="J. Bacteriol.">
        <title>Complete genome sequence of Enterobacter cloacae subsp. cloacae type strain ATCC 13047.</title>
        <authorList>
            <person name="Ren Y."/>
            <person name="Ren Y."/>
            <person name="Zhou Z."/>
            <person name="Guo X."/>
            <person name="Li Y."/>
            <person name="Feng L."/>
            <person name="Wang L."/>
        </authorList>
    </citation>
    <scope>NUCLEOTIDE SEQUENCE [LARGE SCALE GENOMIC DNA]</scope>
    <source>
        <strain evidence="9">ATCC 13047 / DSM 30054 / NBRC 13535 / NCTC 10005 / WDCM 00083 / NCDC 279-56</strain>
    </source>
</reference>
<keyword evidence="5 6" id="KW-0472">Membrane</keyword>
<comment type="subcellular location">
    <subcellularLocation>
        <location evidence="1">Cell membrane</location>
        <topology evidence="1">Multi-pass membrane protein</topology>
    </subcellularLocation>
</comment>
<dbReference type="eggNOG" id="COG2200">
    <property type="taxonomic scope" value="Bacteria"/>
</dbReference>
<dbReference type="InterPro" id="IPR001633">
    <property type="entry name" value="EAL_dom"/>
</dbReference>
<name>A0A0H3CP07_ENTCC</name>
<organism evidence="8 9">
    <name type="scientific">Enterobacter cloacae subsp. cloacae (strain ATCC 13047 / DSM 30054 / NBRC 13535 / NCTC 10005 / WDCM 00083 / NCDC 279-56)</name>
    <dbReference type="NCBI Taxonomy" id="716541"/>
    <lineage>
        <taxon>Bacteria</taxon>
        <taxon>Pseudomonadati</taxon>
        <taxon>Pseudomonadota</taxon>
        <taxon>Gammaproteobacteria</taxon>
        <taxon>Enterobacterales</taxon>
        <taxon>Enterobacteriaceae</taxon>
        <taxon>Enterobacter</taxon>
        <taxon>Enterobacter cloacae complex</taxon>
    </lineage>
</organism>
<dbReference type="EMBL" id="CP001918">
    <property type="protein sequence ID" value="ADF63329.1"/>
    <property type="molecule type" value="Genomic_DNA"/>
</dbReference>
<dbReference type="SMART" id="SM00052">
    <property type="entry name" value="EAL"/>
    <property type="match status" value="1"/>
</dbReference>
<dbReference type="PANTHER" id="PTHR33121:SF64">
    <property type="entry name" value="CYCLIC DI-GMP PHOSPHODIESTERASE PDEF"/>
    <property type="match status" value="1"/>
</dbReference>
<dbReference type="STRING" id="716541.ECL_03795"/>
<evidence type="ECO:0000256" key="2">
    <source>
        <dbReference type="ARBA" id="ARBA00022475"/>
    </source>
</evidence>
<accession>A0A0H3CP07</accession>
<dbReference type="Pfam" id="PF05231">
    <property type="entry name" value="MASE1"/>
    <property type="match status" value="1"/>
</dbReference>
<dbReference type="InterPro" id="IPR000160">
    <property type="entry name" value="GGDEF_dom"/>
</dbReference>
<dbReference type="SMART" id="SM00267">
    <property type="entry name" value="GGDEF"/>
    <property type="match status" value="1"/>
</dbReference>
<evidence type="ECO:0000256" key="3">
    <source>
        <dbReference type="ARBA" id="ARBA00022692"/>
    </source>
</evidence>
<feature type="transmembrane region" description="Helical" evidence="6">
    <location>
        <begin position="86"/>
        <end position="106"/>
    </location>
</feature>
<feature type="domain" description="EAL" evidence="7">
    <location>
        <begin position="493"/>
        <end position="744"/>
    </location>
</feature>
<evidence type="ECO:0000259" key="7">
    <source>
        <dbReference type="PROSITE" id="PS50883"/>
    </source>
</evidence>
<proteinExistence type="predicted"/>
<evidence type="ECO:0000313" key="9">
    <source>
        <dbReference type="Proteomes" id="UP000002363"/>
    </source>
</evidence>
<dbReference type="RefSeq" id="WP_013098245.1">
    <property type="nucleotide sequence ID" value="NC_014121.1"/>
</dbReference>
<dbReference type="Proteomes" id="UP000002363">
    <property type="component" value="Chromosome"/>
</dbReference>
<dbReference type="PATRIC" id="fig|716541.4.peg.3956"/>